<accession>A0A0K2U288</accession>
<reference evidence="1" key="1">
    <citation type="submission" date="2014-05" db="EMBL/GenBank/DDBJ databases">
        <authorList>
            <person name="Chronopoulou M."/>
        </authorList>
    </citation>
    <scope>NUCLEOTIDE SEQUENCE</scope>
    <source>
        <tissue evidence="1">Whole organism</tissue>
    </source>
</reference>
<protein>
    <submittedName>
        <fullName evidence="1">Uncharacterized protein</fullName>
    </submittedName>
</protein>
<organism evidence="1">
    <name type="scientific">Lepeophtheirus salmonis</name>
    <name type="common">Salmon louse</name>
    <name type="synonym">Caligus salmonis</name>
    <dbReference type="NCBI Taxonomy" id="72036"/>
    <lineage>
        <taxon>Eukaryota</taxon>
        <taxon>Metazoa</taxon>
        <taxon>Ecdysozoa</taxon>
        <taxon>Arthropoda</taxon>
        <taxon>Crustacea</taxon>
        <taxon>Multicrustacea</taxon>
        <taxon>Hexanauplia</taxon>
        <taxon>Copepoda</taxon>
        <taxon>Siphonostomatoida</taxon>
        <taxon>Caligidae</taxon>
        <taxon>Lepeophtheirus</taxon>
    </lineage>
</organism>
<proteinExistence type="predicted"/>
<sequence>MLKVLRYEKFRGCQIILIRHWVNKYFLGNNIHNTEGDVLEDH</sequence>
<dbReference type="AlphaFoldDB" id="A0A0K2U288"/>
<evidence type="ECO:0000313" key="1">
    <source>
        <dbReference type="EMBL" id="CDW32374.1"/>
    </source>
</evidence>
<name>A0A0K2U288_LEPSM</name>
<dbReference type="EMBL" id="HACA01015013">
    <property type="protein sequence ID" value="CDW32374.1"/>
    <property type="molecule type" value="Transcribed_RNA"/>
</dbReference>